<feature type="binding site" evidence="2">
    <location>
        <position position="107"/>
    </location>
    <ligand>
        <name>Fe cation</name>
        <dbReference type="ChEBI" id="CHEBI:24875"/>
    </ligand>
</feature>
<evidence type="ECO:0000256" key="2">
    <source>
        <dbReference type="PIRSR" id="PIRSR006232-1"/>
    </source>
</evidence>
<comment type="cofactor">
    <cofactor evidence="2">
        <name>Fe cation</name>
        <dbReference type="ChEBI" id="CHEBI:24875"/>
    </cofactor>
    <text evidence="2">Binds 1 Fe cation per subunit.</text>
</comment>
<dbReference type="OrthoDB" id="321327at2"/>
<evidence type="ECO:0000256" key="3">
    <source>
        <dbReference type="RuleBase" id="RU003457"/>
    </source>
</evidence>
<dbReference type="PIRSF" id="PIRSF006232">
    <property type="entry name" value="Pirin"/>
    <property type="match status" value="1"/>
</dbReference>
<feature type="binding site" evidence="2">
    <location>
        <position position="105"/>
    </location>
    <ligand>
        <name>Fe cation</name>
        <dbReference type="ChEBI" id="CHEBI:24875"/>
    </ligand>
</feature>
<evidence type="ECO:0000313" key="6">
    <source>
        <dbReference type="EMBL" id="TWW02102.1"/>
    </source>
</evidence>
<dbReference type="CDD" id="cd02909">
    <property type="entry name" value="cupin_pirin_N"/>
    <property type="match status" value="1"/>
</dbReference>
<dbReference type="InterPro" id="IPR011051">
    <property type="entry name" value="RmlC_Cupin_sf"/>
</dbReference>
<dbReference type="SUPFAM" id="SSF51182">
    <property type="entry name" value="RmlC-like cupins"/>
    <property type="match status" value="1"/>
</dbReference>
<evidence type="ECO:0000313" key="7">
    <source>
        <dbReference type="Proteomes" id="UP000318815"/>
    </source>
</evidence>
<dbReference type="AlphaFoldDB" id="A0A5C6LZ49"/>
<dbReference type="Pfam" id="PF02678">
    <property type="entry name" value="Pirin"/>
    <property type="match status" value="1"/>
</dbReference>
<keyword evidence="7" id="KW-1185">Reference proteome</keyword>
<dbReference type="GO" id="GO:0046872">
    <property type="term" value="F:metal ion binding"/>
    <property type="evidence" value="ECO:0007669"/>
    <property type="project" value="UniProtKB-KW"/>
</dbReference>
<feature type="domain" description="Pirin C-terminal" evidence="5">
    <location>
        <begin position="185"/>
        <end position="283"/>
    </location>
</feature>
<comment type="caution">
    <text evidence="6">The sequence shown here is derived from an EMBL/GenBank/DDBJ whole genome shotgun (WGS) entry which is preliminary data.</text>
</comment>
<reference evidence="6 7" key="1">
    <citation type="submission" date="2019-08" db="EMBL/GenBank/DDBJ databases">
        <title>Whole genome sequencing of chitin degrading bacteria Chitinophaga pinensis YS16.</title>
        <authorList>
            <person name="Singh R.P."/>
            <person name="Manchanda G."/>
            <person name="Maurya I.K."/>
            <person name="Joshi N.K."/>
            <person name="Srivastava A.K."/>
        </authorList>
    </citation>
    <scope>NUCLEOTIDE SEQUENCE [LARGE SCALE GENOMIC DNA]</scope>
    <source>
        <strain evidence="6 7">YS-16</strain>
    </source>
</reference>
<organism evidence="6 7">
    <name type="scientific">Chitinophaga pinensis</name>
    <dbReference type="NCBI Taxonomy" id="79329"/>
    <lineage>
        <taxon>Bacteria</taxon>
        <taxon>Pseudomonadati</taxon>
        <taxon>Bacteroidota</taxon>
        <taxon>Chitinophagia</taxon>
        <taxon>Chitinophagales</taxon>
        <taxon>Chitinophagaceae</taxon>
        <taxon>Chitinophaga</taxon>
    </lineage>
</organism>
<evidence type="ECO:0000256" key="1">
    <source>
        <dbReference type="ARBA" id="ARBA00008416"/>
    </source>
</evidence>
<evidence type="ECO:0000259" key="4">
    <source>
        <dbReference type="Pfam" id="PF02678"/>
    </source>
</evidence>
<proteinExistence type="inferred from homology"/>
<dbReference type="PANTHER" id="PTHR43594">
    <property type="entry name" value="QUERCETIN 2,3-DIOXYGENASE"/>
    <property type="match status" value="1"/>
</dbReference>
<dbReference type="CDD" id="cd02247">
    <property type="entry name" value="cupin_pirin_C"/>
    <property type="match status" value="1"/>
</dbReference>
<dbReference type="Proteomes" id="UP000318815">
    <property type="component" value="Unassembled WGS sequence"/>
</dbReference>
<feature type="binding site" evidence="2">
    <location>
        <position position="61"/>
    </location>
    <ligand>
        <name>Fe cation</name>
        <dbReference type="ChEBI" id="CHEBI:24875"/>
    </ligand>
</feature>
<dbReference type="PANTHER" id="PTHR43594:SF1">
    <property type="entry name" value="QUERCETIN 2,3-DIOXYGENASE PA2418-RELATED"/>
    <property type="match status" value="1"/>
</dbReference>
<dbReference type="Gene3D" id="2.60.120.10">
    <property type="entry name" value="Jelly Rolls"/>
    <property type="match status" value="2"/>
</dbReference>
<dbReference type="InterPro" id="IPR008778">
    <property type="entry name" value="Pirin_C_dom"/>
</dbReference>
<feature type="domain" description="Pirin N-terminal" evidence="4">
    <location>
        <begin position="30"/>
        <end position="127"/>
    </location>
</feature>
<protein>
    <submittedName>
        <fullName evidence="6">Pirin family protein</fullName>
    </submittedName>
</protein>
<keyword evidence="2" id="KW-0408">Iron</keyword>
<dbReference type="InterPro" id="IPR053186">
    <property type="entry name" value="QDO-related"/>
</dbReference>
<sequence length="287" mass="31821">MQKTVNKVVNNHPINGSLSDYYFYSPLPYQDGKATDPFLLLHHHGPMTLPPNNSGMPFGPHPHRGFETVTWIISGHVVHKDSHGYHSRIDEGGIQWMSAARGLIHNEYVENSFKEEGGDLEILQLWINLPAKLKMTPAKYTGLQQQDIPVVKTDDDKVQVAVAGGSFNGHKGAISSLTNINASLIKMQAGSKTDIQVAQGRNVLFYVLKGDVKVNDKAAGDRSLVLFDNDGDEINVTADTDAIILYCDGEPLNEPVAWHGPYVMNTQTEIMEAMRDERMGKFGFYID</sequence>
<dbReference type="InterPro" id="IPR003829">
    <property type="entry name" value="Pirin_N_dom"/>
</dbReference>
<dbReference type="Pfam" id="PF05726">
    <property type="entry name" value="Pirin_C"/>
    <property type="match status" value="1"/>
</dbReference>
<keyword evidence="2" id="KW-0479">Metal-binding</keyword>
<dbReference type="InterPro" id="IPR014710">
    <property type="entry name" value="RmlC-like_jellyroll"/>
</dbReference>
<dbReference type="EMBL" id="VOHS01000002">
    <property type="protein sequence ID" value="TWW02102.1"/>
    <property type="molecule type" value="Genomic_DNA"/>
</dbReference>
<gene>
    <name evidence="6" type="ORF">FEF09_02875</name>
</gene>
<name>A0A5C6LZ49_9BACT</name>
<comment type="similarity">
    <text evidence="1 3">Belongs to the pirin family.</text>
</comment>
<dbReference type="RefSeq" id="WP_146303590.1">
    <property type="nucleotide sequence ID" value="NZ_VOHS01000002.1"/>
</dbReference>
<accession>A0A5C6LZ49</accession>
<dbReference type="InterPro" id="IPR012093">
    <property type="entry name" value="Pirin"/>
</dbReference>
<feature type="binding site" evidence="2">
    <location>
        <position position="63"/>
    </location>
    <ligand>
        <name>Fe cation</name>
        <dbReference type="ChEBI" id="CHEBI:24875"/>
    </ligand>
</feature>
<evidence type="ECO:0000259" key="5">
    <source>
        <dbReference type="Pfam" id="PF05726"/>
    </source>
</evidence>